<evidence type="ECO:0000256" key="6">
    <source>
        <dbReference type="ARBA" id="ARBA00022840"/>
    </source>
</evidence>
<keyword evidence="2" id="KW-0723">Serine/threonine-protein kinase</keyword>
<dbReference type="CDD" id="cd14014">
    <property type="entry name" value="STKc_PknB_like"/>
    <property type="match status" value="1"/>
</dbReference>
<evidence type="ECO:0000259" key="8">
    <source>
        <dbReference type="PROSITE" id="PS50011"/>
    </source>
</evidence>
<organism evidence="9 10">
    <name type="scientific">Amycolatopsis samaneae</name>
    <dbReference type="NCBI Taxonomy" id="664691"/>
    <lineage>
        <taxon>Bacteria</taxon>
        <taxon>Bacillati</taxon>
        <taxon>Actinomycetota</taxon>
        <taxon>Actinomycetes</taxon>
        <taxon>Pseudonocardiales</taxon>
        <taxon>Pseudonocardiaceae</taxon>
        <taxon>Amycolatopsis</taxon>
    </lineage>
</organism>
<keyword evidence="3 9" id="KW-0808">Transferase</keyword>
<keyword evidence="4" id="KW-0547">Nucleotide-binding</keyword>
<evidence type="ECO:0000256" key="2">
    <source>
        <dbReference type="ARBA" id="ARBA00022527"/>
    </source>
</evidence>
<dbReference type="SMART" id="SM00220">
    <property type="entry name" value="S_TKc"/>
    <property type="match status" value="1"/>
</dbReference>
<name>A0ABW5GCK2_9PSEU</name>
<dbReference type="Proteomes" id="UP001597419">
    <property type="component" value="Unassembled WGS sequence"/>
</dbReference>
<reference evidence="10" key="1">
    <citation type="journal article" date="2019" name="Int. J. Syst. Evol. Microbiol.">
        <title>The Global Catalogue of Microorganisms (GCM) 10K type strain sequencing project: providing services to taxonomists for standard genome sequencing and annotation.</title>
        <authorList>
            <consortium name="The Broad Institute Genomics Platform"/>
            <consortium name="The Broad Institute Genome Sequencing Center for Infectious Disease"/>
            <person name="Wu L."/>
            <person name="Ma J."/>
        </authorList>
    </citation>
    <scope>NUCLEOTIDE SEQUENCE [LARGE SCALE GENOMIC DNA]</scope>
    <source>
        <strain evidence="10">CGMCC 4.7643</strain>
    </source>
</reference>
<evidence type="ECO:0000313" key="10">
    <source>
        <dbReference type="Proteomes" id="UP001597419"/>
    </source>
</evidence>
<feature type="region of interest" description="Disordered" evidence="7">
    <location>
        <begin position="275"/>
        <end position="323"/>
    </location>
</feature>
<keyword evidence="10" id="KW-1185">Reference proteome</keyword>
<dbReference type="InterPro" id="IPR000719">
    <property type="entry name" value="Prot_kinase_dom"/>
</dbReference>
<dbReference type="PANTHER" id="PTHR43289:SF6">
    <property type="entry name" value="SERINE_THREONINE-PROTEIN KINASE NEKL-3"/>
    <property type="match status" value="1"/>
</dbReference>
<dbReference type="Gene3D" id="1.10.510.10">
    <property type="entry name" value="Transferase(Phosphotransferase) domain 1"/>
    <property type="match status" value="1"/>
</dbReference>
<keyword evidence="5 9" id="KW-0418">Kinase</keyword>
<evidence type="ECO:0000313" key="9">
    <source>
        <dbReference type="EMBL" id="MFD2459253.1"/>
    </source>
</evidence>
<dbReference type="PANTHER" id="PTHR43289">
    <property type="entry name" value="MITOGEN-ACTIVATED PROTEIN KINASE KINASE KINASE 20-RELATED"/>
    <property type="match status" value="1"/>
</dbReference>
<dbReference type="RefSeq" id="WP_345408052.1">
    <property type="nucleotide sequence ID" value="NZ_BAABHG010000025.1"/>
</dbReference>
<comment type="caution">
    <text evidence="9">The sequence shown here is derived from an EMBL/GenBank/DDBJ whole genome shotgun (WGS) entry which is preliminary data.</text>
</comment>
<dbReference type="InterPro" id="IPR008271">
    <property type="entry name" value="Ser/Thr_kinase_AS"/>
</dbReference>
<dbReference type="PROSITE" id="PS50011">
    <property type="entry name" value="PROTEIN_KINASE_DOM"/>
    <property type="match status" value="1"/>
</dbReference>
<feature type="region of interest" description="Disordered" evidence="7">
    <location>
        <begin position="358"/>
        <end position="409"/>
    </location>
</feature>
<evidence type="ECO:0000256" key="1">
    <source>
        <dbReference type="ARBA" id="ARBA00012513"/>
    </source>
</evidence>
<sequence>MVKAEETGPGRVIGGRYRLVGTLDFGGMGRVWRAHDETLRLDVAVKEVWLSPAMPAHEREERLARAEREARNAAALRDHPHVVAVHDVVVEDGVPWIVMRLVTGQSLEKRLADGPLPAEDAVRVAGQLLDALEAAHGAGIVHRDVKPANVLLAEDGTALLADFGIAVHHADTTITGTGTLIGSVEYMAPERLNGEDGLAESDLYSLGVTLYQAVEGLSPFRRGTPTATLTAVLLEDAPAPEHAGALATLITRLLDKDPGRRPDLTEARALLTASSTKKLDDPAERTGKLDRTAKETKKFEEITEPPKPPKPPERPGGPAKGVSAGRTAGVVAVLVVVGLVTLLVTRGAVGHLASQLFDRSSATSSATATPSTTERSTPRTTPTRTTPTRTRATTPSARPADLDREAGDTTPLTTSALLADSFTDDKNVHYTRKSAGVRDCVTQYLSQRVRDLLRRSGCDKAVGATYVDDSGRILAMVWVVPMKDEQTAKTAYEAYDSGSWGVMCPGKGPGAEICDEDKDTSRATRSGYTRRTHRYLIESNALYINLTTASSAKPALTAAASAAADSAGPLNHPGNR</sequence>
<dbReference type="SUPFAM" id="SSF56112">
    <property type="entry name" value="Protein kinase-like (PK-like)"/>
    <property type="match status" value="1"/>
</dbReference>
<dbReference type="Gene3D" id="3.30.200.20">
    <property type="entry name" value="Phosphorylase Kinase, domain 1"/>
    <property type="match status" value="1"/>
</dbReference>
<protein>
    <recommendedName>
        <fullName evidence="1">non-specific serine/threonine protein kinase</fullName>
        <ecNumber evidence="1">2.7.11.1</ecNumber>
    </recommendedName>
</protein>
<keyword evidence="6" id="KW-0067">ATP-binding</keyword>
<feature type="compositionally biased region" description="Low complexity" evidence="7">
    <location>
        <begin position="359"/>
        <end position="399"/>
    </location>
</feature>
<feature type="domain" description="Protein kinase" evidence="8">
    <location>
        <begin position="17"/>
        <end position="271"/>
    </location>
</feature>
<dbReference type="EC" id="2.7.11.1" evidence="1"/>
<dbReference type="EMBL" id="JBHUKU010000005">
    <property type="protein sequence ID" value="MFD2459253.1"/>
    <property type="molecule type" value="Genomic_DNA"/>
</dbReference>
<gene>
    <name evidence="9" type="ORF">ACFSYJ_11620</name>
</gene>
<dbReference type="PROSITE" id="PS00108">
    <property type="entry name" value="PROTEIN_KINASE_ST"/>
    <property type="match status" value="1"/>
</dbReference>
<evidence type="ECO:0000256" key="5">
    <source>
        <dbReference type="ARBA" id="ARBA00022777"/>
    </source>
</evidence>
<dbReference type="GO" id="GO:0004674">
    <property type="term" value="F:protein serine/threonine kinase activity"/>
    <property type="evidence" value="ECO:0007669"/>
    <property type="project" value="UniProtKB-EC"/>
</dbReference>
<accession>A0ABW5GCK2</accession>
<dbReference type="Pfam" id="PF00069">
    <property type="entry name" value="Pkinase"/>
    <property type="match status" value="1"/>
</dbReference>
<dbReference type="InterPro" id="IPR011009">
    <property type="entry name" value="Kinase-like_dom_sf"/>
</dbReference>
<evidence type="ECO:0000256" key="3">
    <source>
        <dbReference type="ARBA" id="ARBA00022679"/>
    </source>
</evidence>
<evidence type="ECO:0000256" key="4">
    <source>
        <dbReference type="ARBA" id="ARBA00022741"/>
    </source>
</evidence>
<evidence type="ECO:0000256" key="7">
    <source>
        <dbReference type="SAM" id="MobiDB-lite"/>
    </source>
</evidence>
<feature type="compositionally biased region" description="Basic and acidic residues" evidence="7">
    <location>
        <begin position="277"/>
        <end position="301"/>
    </location>
</feature>
<proteinExistence type="predicted"/>